<dbReference type="FunFam" id="1.10.10.10:FF:000002">
    <property type="entry name" value="RNA polymerase sigma factor SigA"/>
    <property type="match status" value="1"/>
</dbReference>
<dbReference type="InterPro" id="IPR007631">
    <property type="entry name" value="RNA_pol_sigma_70_non-ess"/>
</dbReference>
<dbReference type="HAMAP" id="MF_00963">
    <property type="entry name" value="Sigma70_RpoD_SigA"/>
    <property type="match status" value="1"/>
</dbReference>
<evidence type="ECO:0000256" key="5">
    <source>
        <dbReference type="ARBA" id="ARBA00023163"/>
    </source>
</evidence>
<dbReference type="Pfam" id="PF03979">
    <property type="entry name" value="Sigma70_r1_1"/>
    <property type="match status" value="1"/>
</dbReference>
<keyword evidence="11" id="KW-1185">Reference proteome</keyword>
<comment type="function">
    <text evidence="6">Sigma factors are initiation factors that promote the attachment of RNA polymerase to specific initiation sites and are then released. This sigma factor is the primary sigma factor during exponential growth.</text>
</comment>
<feature type="short sequence motif" description="Interaction with polymerase core subunit RpoC" evidence="6">
    <location>
        <begin position="458"/>
        <end position="461"/>
    </location>
</feature>
<keyword evidence="5 6" id="KW-0804">Transcription</keyword>
<evidence type="ECO:0000259" key="9">
    <source>
        <dbReference type="PROSITE" id="PS00716"/>
    </source>
</evidence>
<accession>A0A1I5Q2E0</accession>
<comment type="subcellular location">
    <subcellularLocation>
        <location evidence="6">Cytoplasm</location>
    </subcellularLocation>
</comment>
<dbReference type="SUPFAM" id="SSF88946">
    <property type="entry name" value="Sigma2 domain of RNA polymerase sigma factors"/>
    <property type="match status" value="1"/>
</dbReference>
<feature type="DNA-binding region" description="H-T-H motif" evidence="6">
    <location>
        <begin position="628"/>
        <end position="647"/>
    </location>
</feature>
<dbReference type="Pfam" id="PF04546">
    <property type="entry name" value="Sigma70_ner"/>
    <property type="match status" value="1"/>
</dbReference>
<dbReference type="SUPFAM" id="SSF88659">
    <property type="entry name" value="Sigma3 and sigma4 domains of RNA polymerase sigma factors"/>
    <property type="match status" value="2"/>
</dbReference>
<dbReference type="InterPro" id="IPR028630">
    <property type="entry name" value="Sigma70_RpoD"/>
</dbReference>
<keyword evidence="2 6" id="KW-0805">Transcription regulation</keyword>
<dbReference type="Pfam" id="PF04545">
    <property type="entry name" value="Sigma70_r4"/>
    <property type="match status" value="1"/>
</dbReference>
<comment type="similarity">
    <text evidence="6">Belongs to the sigma-70 factor family. RpoD/SigA subfamily.</text>
</comment>
<dbReference type="STRING" id="604088.SAMN04488060_2713"/>
<feature type="region of interest" description="Sigma-70 factor domain-2" evidence="6">
    <location>
        <begin position="434"/>
        <end position="504"/>
    </location>
</feature>
<dbReference type="Gene3D" id="1.10.10.10">
    <property type="entry name" value="Winged helix-like DNA-binding domain superfamily/Winged helix DNA-binding domain"/>
    <property type="match status" value="2"/>
</dbReference>
<dbReference type="FunFam" id="1.10.601.10:FF:000001">
    <property type="entry name" value="RNA polymerase sigma factor SigA"/>
    <property type="match status" value="1"/>
</dbReference>
<dbReference type="Pfam" id="PF00140">
    <property type="entry name" value="Sigma70_r1_2"/>
    <property type="match status" value="1"/>
</dbReference>
<organism evidence="10 11">
    <name type="scientific">Qipengyuania nanhaisediminis</name>
    <dbReference type="NCBI Taxonomy" id="604088"/>
    <lineage>
        <taxon>Bacteria</taxon>
        <taxon>Pseudomonadati</taxon>
        <taxon>Pseudomonadota</taxon>
        <taxon>Alphaproteobacteria</taxon>
        <taxon>Sphingomonadales</taxon>
        <taxon>Erythrobacteraceae</taxon>
        <taxon>Qipengyuania</taxon>
    </lineage>
</organism>
<keyword evidence="4 6" id="KW-0238">DNA-binding</keyword>
<dbReference type="GO" id="GO:0003677">
    <property type="term" value="F:DNA binding"/>
    <property type="evidence" value="ECO:0007669"/>
    <property type="project" value="UniProtKB-UniRule"/>
</dbReference>
<dbReference type="Proteomes" id="UP000199331">
    <property type="component" value="Unassembled WGS sequence"/>
</dbReference>
<dbReference type="PROSITE" id="PS00715">
    <property type="entry name" value="SIGMA70_1"/>
    <property type="match status" value="1"/>
</dbReference>
<dbReference type="CDD" id="cd06171">
    <property type="entry name" value="Sigma70_r4"/>
    <property type="match status" value="1"/>
</dbReference>
<dbReference type="OrthoDB" id="9809557at2"/>
<keyword evidence="1 6" id="KW-0963">Cytoplasm</keyword>
<dbReference type="Pfam" id="PF04542">
    <property type="entry name" value="Sigma70_r2"/>
    <property type="match status" value="1"/>
</dbReference>
<dbReference type="NCBIfam" id="NF004208">
    <property type="entry name" value="PRK05658.1"/>
    <property type="match status" value="1"/>
</dbReference>
<dbReference type="GO" id="GO:0006352">
    <property type="term" value="P:DNA-templated transcription initiation"/>
    <property type="evidence" value="ECO:0007669"/>
    <property type="project" value="UniProtKB-UniRule"/>
</dbReference>
<dbReference type="PANTHER" id="PTHR30603:SF60">
    <property type="entry name" value="RNA POLYMERASE SIGMA FACTOR RPOD"/>
    <property type="match status" value="1"/>
</dbReference>
<dbReference type="InterPro" id="IPR014284">
    <property type="entry name" value="RNA_pol_sigma-70_dom"/>
</dbReference>
<dbReference type="Pfam" id="PF04539">
    <property type="entry name" value="Sigma70_r3"/>
    <property type="match status" value="1"/>
</dbReference>
<dbReference type="PANTHER" id="PTHR30603">
    <property type="entry name" value="RNA POLYMERASE SIGMA FACTOR RPO"/>
    <property type="match status" value="1"/>
</dbReference>
<reference evidence="11" key="1">
    <citation type="submission" date="2016-10" db="EMBL/GenBank/DDBJ databases">
        <authorList>
            <person name="Varghese N."/>
            <person name="Submissions S."/>
        </authorList>
    </citation>
    <scope>NUCLEOTIDE SEQUENCE [LARGE SCALE GENOMIC DNA]</scope>
    <source>
        <strain evidence="11">CGMCC 1.7715</strain>
    </source>
</reference>
<evidence type="ECO:0000256" key="1">
    <source>
        <dbReference type="ARBA" id="ARBA00022490"/>
    </source>
</evidence>
<sequence>MATKTKSGDKDDAPLIDLNEASVKKLLTKAKKKGYVTYDELNDALPQGEMSSDQIEDIQSALSEMGVQIVENDEDAEQEDEVEEIAPAPSSGEKEPAKKPAGPKKLAAGERTDDPVRMYLREMGAVELLSREGEIAIAKRIESGRDMMIMGLCQSPITFHAIIQWSEALNAEEMQLREILDLDAMLSKEPPADKLNDDAEDDDDDGEISEETAGPTIRDEDDDDSEESEDEDGEEGSKKDDEEEEDNTMSLAQMEAALKPDAIERFARIADLFGKFEKLQAERVEVLGRGDDFPAAKEKKYEALSEQLTAEVESVQFHATKIEFLVDNLYAFNRRLTALGGQMLRLAERHKVKRVDFLDSYIGNELDDTWMEDKVKKDKKWAAFAEKEADAIDRIRAEIADIASATGMALPEFRRIVNMVQKGEREARIAKKEMVEANLRLVISIAKKYTNRGLQFLDLIQEGNIGLMKAVDKFEYRRGYKFSTYATWWIRQAITRSIADQARTIRIPVHMIETINKLVRCSRQFLHDQGREPTPEEMAEKLSMPLEKVRKVMKIAKEPISLETPIGDEEDSHLGDFIEDKNAIIPVDAAIQANLKETVTRVLASLTPREERVLRMRFGIGMNTDHTLEEVGQQFSVTRERIRQIEAKALRKLKHPSRSRKMRSFLDQ</sequence>
<dbReference type="InterPro" id="IPR050239">
    <property type="entry name" value="Sigma-70_RNA_pol_init_factors"/>
</dbReference>
<dbReference type="InterPro" id="IPR042189">
    <property type="entry name" value="RNA_pol_sigma_70_r1_1_sf"/>
</dbReference>
<dbReference type="InterPro" id="IPR007630">
    <property type="entry name" value="RNA_pol_sigma70_r4"/>
</dbReference>
<evidence type="ECO:0000256" key="3">
    <source>
        <dbReference type="ARBA" id="ARBA00023082"/>
    </source>
</evidence>
<feature type="region of interest" description="Sigma-70 factor domain-4" evidence="6">
    <location>
        <begin position="602"/>
        <end position="655"/>
    </location>
</feature>
<dbReference type="FunFam" id="1.10.10.10:FF:000004">
    <property type="entry name" value="RNA polymerase sigma factor SigA"/>
    <property type="match status" value="1"/>
</dbReference>
<dbReference type="InterPro" id="IPR013325">
    <property type="entry name" value="RNA_pol_sigma_r2"/>
</dbReference>
<keyword evidence="3 6" id="KW-0731">Sigma factor</keyword>
<evidence type="ECO:0000313" key="10">
    <source>
        <dbReference type="EMBL" id="SFP40395.1"/>
    </source>
</evidence>
<feature type="region of interest" description="Sigma-70 factor domain-3" evidence="6">
    <location>
        <begin position="513"/>
        <end position="589"/>
    </location>
</feature>
<evidence type="ECO:0000256" key="6">
    <source>
        <dbReference type="HAMAP-Rule" id="MF_00963"/>
    </source>
</evidence>
<dbReference type="RefSeq" id="WP_090482941.1">
    <property type="nucleotide sequence ID" value="NZ_FOWZ01000005.1"/>
</dbReference>
<gene>
    <name evidence="6" type="primary">rpoD</name>
    <name evidence="10" type="ORF">SAMN04488060_2713</name>
</gene>
<dbReference type="GO" id="GO:0005737">
    <property type="term" value="C:cytoplasm"/>
    <property type="evidence" value="ECO:0007669"/>
    <property type="project" value="UniProtKB-SubCell"/>
</dbReference>
<dbReference type="GO" id="GO:0016987">
    <property type="term" value="F:sigma factor activity"/>
    <property type="evidence" value="ECO:0007669"/>
    <property type="project" value="UniProtKB-UniRule"/>
</dbReference>
<feature type="domain" description="RNA polymerase sigma-70" evidence="9">
    <location>
        <begin position="627"/>
        <end position="653"/>
    </location>
</feature>
<feature type="domain" description="RNA polymerase sigma-70" evidence="8">
    <location>
        <begin position="458"/>
        <end position="471"/>
    </location>
</feature>
<comment type="subunit">
    <text evidence="6">Interacts transiently with the RNA polymerase catalytic core.</text>
</comment>
<dbReference type="PROSITE" id="PS00716">
    <property type="entry name" value="SIGMA70_2"/>
    <property type="match status" value="1"/>
</dbReference>
<dbReference type="NCBIfam" id="TIGR02937">
    <property type="entry name" value="sigma70-ECF"/>
    <property type="match status" value="1"/>
</dbReference>
<evidence type="ECO:0000256" key="4">
    <source>
        <dbReference type="ARBA" id="ARBA00023125"/>
    </source>
</evidence>
<evidence type="ECO:0000256" key="2">
    <source>
        <dbReference type="ARBA" id="ARBA00023015"/>
    </source>
</evidence>
<dbReference type="InterPro" id="IPR007627">
    <property type="entry name" value="RNA_pol_sigma70_r2"/>
</dbReference>
<feature type="compositionally biased region" description="Acidic residues" evidence="7">
    <location>
        <begin position="198"/>
        <end position="210"/>
    </location>
</feature>
<proteinExistence type="inferred from homology"/>
<dbReference type="InterPro" id="IPR009042">
    <property type="entry name" value="RNA_pol_sigma70_r1_2"/>
</dbReference>
<dbReference type="EMBL" id="FOWZ01000005">
    <property type="protein sequence ID" value="SFP40395.1"/>
    <property type="molecule type" value="Genomic_DNA"/>
</dbReference>
<dbReference type="NCBIfam" id="TIGR02393">
    <property type="entry name" value="RpoD_Cterm"/>
    <property type="match status" value="1"/>
</dbReference>
<feature type="compositionally biased region" description="Acidic residues" evidence="7">
    <location>
        <begin position="71"/>
        <end position="84"/>
    </location>
</feature>
<dbReference type="Gene3D" id="1.10.220.120">
    <property type="entry name" value="Sigma-70 factor, region 1.1"/>
    <property type="match status" value="1"/>
</dbReference>
<evidence type="ECO:0000256" key="7">
    <source>
        <dbReference type="SAM" id="MobiDB-lite"/>
    </source>
</evidence>
<dbReference type="InterPro" id="IPR012760">
    <property type="entry name" value="RNA_pol_sigma_RpoD_C"/>
</dbReference>
<feature type="region of interest" description="Disordered" evidence="7">
    <location>
        <begin position="189"/>
        <end position="248"/>
    </location>
</feature>
<protein>
    <recommendedName>
        <fullName evidence="6">RNA polymerase sigma factor RpoD</fullName>
    </recommendedName>
    <alternativeName>
        <fullName evidence="6">Sigma-70</fullName>
    </alternativeName>
</protein>
<dbReference type="InterPro" id="IPR013324">
    <property type="entry name" value="RNA_pol_sigma_r3/r4-like"/>
</dbReference>
<dbReference type="InterPro" id="IPR007624">
    <property type="entry name" value="RNA_pol_sigma70_r3"/>
</dbReference>
<dbReference type="InterPro" id="IPR000943">
    <property type="entry name" value="RNA_pol_sigma70"/>
</dbReference>
<dbReference type="InterPro" id="IPR007127">
    <property type="entry name" value="RNA_pol_sigma_70_r1_1"/>
</dbReference>
<dbReference type="Gene3D" id="1.10.601.10">
    <property type="entry name" value="RNA Polymerase Primary Sigma Factor"/>
    <property type="match status" value="1"/>
</dbReference>
<dbReference type="InterPro" id="IPR036388">
    <property type="entry name" value="WH-like_DNA-bd_sf"/>
</dbReference>
<name>A0A1I5Q2E0_9SPHN</name>
<feature type="region of interest" description="Disordered" evidence="7">
    <location>
        <begin position="68"/>
        <end position="110"/>
    </location>
</feature>
<evidence type="ECO:0000313" key="11">
    <source>
        <dbReference type="Proteomes" id="UP000199331"/>
    </source>
</evidence>
<feature type="compositionally biased region" description="Acidic residues" evidence="7">
    <location>
        <begin position="219"/>
        <end position="234"/>
    </location>
</feature>
<dbReference type="AlphaFoldDB" id="A0A1I5Q2E0"/>
<dbReference type="PRINTS" id="PR00046">
    <property type="entry name" value="SIGMA70FCT"/>
</dbReference>
<evidence type="ECO:0000259" key="8">
    <source>
        <dbReference type="PROSITE" id="PS00715"/>
    </source>
</evidence>